<dbReference type="SUPFAM" id="SSF52540">
    <property type="entry name" value="P-loop containing nucleoside triphosphate hydrolases"/>
    <property type="match status" value="1"/>
</dbReference>
<organism evidence="1 2">
    <name type="scientific">Clathrus columnatus</name>
    <dbReference type="NCBI Taxonomy" id="1419009"/>
    <lineage>
        <taxon>Eukaryota</taxon>
        <taxon>Fungi</taxon>
        <taxon>Dikarya</taxon>
        <taxon>Basidiomycota</taxon>
        <taxon>Agaricomycotina</taxon>
        <taxon>Agaricomycetes</taxon>
        <taxon>Phallomycetidae</taxon>
        <taxon>Phallales</taxon>
        <taxon>Clathraceae</taxon>
        <taxon>Clathrus</taxon>
    </lineage>
</organism>
<keyword evidence="2" id="KW-1185">Reference proteome</keyword>
<dbReference type="Gene3D" id="3.40.50.300">
    <property type="entry name" value="P-loop containing nucleotide triphosphate hydrolases"/>
    <property type="match status" value="1"/>
</dbReference>
<evidence type="ECO:0000313" key="1">
    <source>
        <dbReference type="EMBL" id="GJJ12329.1"/>
    </source>
</evidence>
<proteinExistence type="predicted"/>
<dbReference type="Proteomes" id="UP001050691">
    <property type="component" value="Unassembled WGS sequence"/>
</dbReference>
<reference evidence="1" key="1">
    <citation type="submission" date="2021-10" db="EMBL/GenBank/DDBJ databases">
        <title>De novo Genome Assembly of Clathrus columnatus (Basidiomycota, Fungi) Using Illumina and Nanopore Sequence Data.</title>
        <authorList>
            <person name="Ogiso-Tanaka E."/>
            <person name="Itagaki H."/>
            <person name="Hosoya T."/>
            <person name="Hosaka K."/>
        </authorList>
    </citation>
    <scope>NUCLEOTIDE SEQUENCE</scope>
    <source>
        <strain evidence="1">MO-923</strain>
    </source>
</reference>
<evidence type="ECO:0000313" key="2">
    <source>
        <dbReference type="Proteomes" id="UP001050691"/>
    </source>
</evidence>
<sequence>MTALRSQYDLWQCLSTGAEDASSNLDLGEFLVENQGRRFACLGITDSLQEIEKVDDPKALNPLLLPWDIGRCSLEQKKHTDTSQVIWIATSNLGQKIIAEHVQQWKHPDVPPNRNEYIQLGTAIRRSISDILGAPLLSRITAILPFLPFTLKEKRAIGTEAVLSYRILLNRPFSSEDMNAIVDRSVGDTNLVEEEGARSLYRIVETHIVNFNESTHYA</sequence>
<dbReference type="InterPro" id="IPR027417">
    <property type="entry name" value="P-loop_NTPase"/>
</dbReference>
<gene>
    <name evidence="1" type="ORF">Clacol_006570</name>
</gene>
<evidence type="ECO:0008006" key="3">
    <source>
        <dbReference type="Google" id="ProtNLM"/>
    </source>
</evidence>
<dbReference type="EMBL" id="BPWL01000007">
    <property type="protein sequence ID" value="GJJ12329.1"/>
    <property type="molecule type" value="Genomic_DNA"/>
</dbReference>
<accession>A0AAV5ACF6</accession>
<comment type="caution">
    <text evidence="1">The sequence shown here is derived from an EMBL/GenBank/DDBJ whole genome shotgun (WGS) entry which is preliminary data.</text>
</comment>
<name>A0AAV5ACF6_9AGAM</name>
<protein>
    <recommendedName>
        <fullName evidence="3">ATPase dynein-related AAA domain-containing protein</fullName>
    </recommendedName>
</protein>
<dbReference type="AlphaFoldDB" id="A0AAV5ACF6"/>